<dbReference type="PANTHER" id="PTHR46221:SF9">
    <property type="entry name" value="NON-SPECIFIC PROTEIN-TYROSINE KINASE"/>
    <property type="match status" value="1"/>
</dbReference>
<feature type="region of interest" description="Disordered" evidence="6">
    <location>
        <begin position="917"/>
        <end position="939"/>
    </location>
</feature>
<dbReference type="FunFam" id="3.30.200.20:FF:000629">
    <property type="entry name" value="Focal adhesion kinase, isoform D"/>
    <property type="match status" value="1"/>
</dbReference>
<feature type="domain" description="FERM" evidence="8">
    <location>
        <begin position="30"/>
        <end position="416"/>
    </location>
</feature>
<evidence type="ECO:0000256" key="6">
    <source>
        <dbReference type="SAM" id="MobiDB-lite"/>
    </source>
</evidence>
<keyword evidence="1" id="KW-0597">Phosphoprotein</keyword>
<gene>
    <name evidence="9" type="ORF">CHIRRI_LOCUS2016</name>
</gene>
<dbReference type="PROSITE" id="PS50057">
    <property type="entry name" value="FERM_3"/>
    <property type="match status" value="1"/>
</dbReference>
<dbReference type="InterPro" id="IPR011993">
    <property type="entry name" value="PH-like_dom_sf"/>
</dbReference>
<evidence type="ECO:0000259" key="7">
    <source>
        <dbReference type="PROSITE" id="PS50011"/>
    </source>
</evidence>
<keyword evidence="2" id="KW-0808">Transferase</keyword>
<evidence type="ECO:0000259" key="8">
    <source>
        <dbReference type="PROSITE" id="PS50057"/>
    </source>
</evidence>
<reference evidence="9" key="1">
    <citation type="submission" date="2022-01" db="EMBL/GenBank/DDBJ databases">
        <authorList>
            <person name="King R."/>
        </authorList>
    </citation>
    <scope>NUCLEOTIDE SEQUENCE</scope>
</reference>
<dbReference type="GO" id="GO:0007172">
    <property type="term" value="P:signal complex assembly"/>
    <property type="evidence" value="ECO:0007669"/>
    <property type="project" value="InterPro"/>
</dbReference>
<proteinExistence type="predicted"/>
<evidence type="ECO:0000256" key="1">
    <source>
        <dbReference type="ARBA" id="ARBA00022553"/>
    </source>
</evidence>
<dbReference type="Proteomes" id="UP001153620">
    <property type="component" value="Chromosome 1"/>
</dbReference>
<dbReference type="CDD" id="cd14473">
    <property type="entry name" value="FERM_B-lobe"/>
    <property type="match status" value="1"/>
</dbReference>
<evidence type="ECO:0000256" key="5">
    <source>
        <dbReference type="ARBA" id="ARBA00022840"/>
    </source>
</evidence>
<dbReference type="InterPro" id="IPR036137">
    <property type="entry name" value="Focal_adhe_kin_target_dom_sf"/>
</dbReference>
<feature type="region of interest" description="Disordered" evidence="6">
    <location>
        <begin position="337"/>
        <end position="361"/>
    </location>
</feature>
<dbReference type="GO" id="GO:0005524">
    <property type="term" value="F:ATP binding"/>
    <property type="evidence" value="ECO:0007669"/>
    <property type="project" value="InterPro"/>
</dbReference>
<dbReference type="SUPFAM" id="SSF68993">
    <property type="entry name" value="FAT domain of focal adhesion kinase"/>
    <property type="match status" value="1"/>
</dbReference>
<dbReference type="InterPro" id="IPR011009">
    <property type="entry name" value="Kinase-like_dom_sf"/>
</dbReference>
<sequence>MDELSVNRGFSPHFSPSRNLIANTENQSQKSLYIHLPNHGFRMVRVDESNSDVRQIINNLVGSMTCVVGVKPYTQYYALRLRHIVSKEILWLPLTTPTRQVIDYISNESCSNINCPNFARSSPSVSDKNQHEAKENVPLGNSNCVWKIELRVRYIPKSLNEFLERDKISINYFFNQVKDDFVQSNISNIEQDLSVQLCCLAIRHYYKDARSSNDRKHHLDYIEKEMGFSNFLPKAVIDNIKLKNLKKLVQNQYKKIYQLSDTDYILKYFELLATVFDYDHEKFVVTLGQWNIGIDLIIGYNLGISYLTHSQAKPTKVTDFENIISLKTSILPNLQQSSISSSTNSGKGLHTSKSNDSNISQASNSTICGCNSIKSQLRIQVDGNSEDLAITCNGVNTADGIAELIDGYCKIFNDNSMSLWDKTKTPSNSNSLEKKTTLNQFLADNGCADFDETQDYNVNLRKILLSDDYSELHGVLPDVEEEGDYSTPTARNYELQRNQIQLNDIIGLGQFGDVYVGQCQILRSANKKDSANVREDIIPVAIKTCKVDADLKTSEKFLEEAYVMQKFEHPHIIRLIGICSDSPIWIVMELARLGELRAYLKENISKLKLGTLLLYSYQLSTALSYLESKKFVHRDIAARNVLVSSPTCIKLADFGLSRWVEDQSYYTSSKGLLPIKWMAPESINFRRFTTASDAWMFAVCTWEILMYGVKPFQGIKNSEVIGKLENGERLALPPNCPPRLYSLMSQCWSYEPAKRPDFKNIKEIMKEILLEEKVSDSETMKRENRRIAAMSWGNGSDDAPPKPARPMTDSTSKLFQLSTIDDHNENETNPQMTYIVAQNPLILAQLMRENEKRGFNPSSYTTPASQLHHVNKDLQNFIETRMKKQQEESESDAKWLRQQEDNIKKRLSISSLTETSIDSINASAPPPKPSTSDRTPLSPKLNVQQISPVMSCLTSPQDTLQNAEPKVLDRQNDPIYKCTTNVVRAVMTLSSGVEKSNMSEYLDLVKEVGLELRSLLGTVDQISSQFPPQTHREVEMAHKVLSKDMKDLVASMHRAIQYCDTTLDVECRKNMLSAAHILAMDTKNLLDVCDSIRARHPDIVYQITEPKNSPVVELSQFQQSPQKQSIQQQDIPEDFYENVVRTEKTKVTEQIYCNQNLPHTDIGIYDNSSVIQEQQLRIVEEPLMSPSTSNGVEAK</sequence>
<dbReference type="PROSITE" id="PS00109">
    <property type="entry name" value="PROTEIN_KINASE_TYR"/>
    <property type="match status" value="1"/>
</dbReference>
<dbReference type="GO" id="GO:0071944">
    <property type="term" value="C:cell periphery"/>
    <property type="evidence" value="ECO:0007669"/>
    <property type="project" value="UniProtKB-ARBA"/>
</dbReference>
<dbReference type="InterPro" id="IPR019748">
    <property type="entry name" value="FERM_central"/>
</dbReference>
<feature type="compositionally biased region" description="Polar residues" evidence="6">
    <location>
        <begin position="930"/>
        <end position="939"/>
    </location>
</feature>
<dbReference type="EMBL" id="OU895877">
    <property type="protein sequence ID" value="CAH1711273.1"/>
    <property type="molecule type" value="Genomic_DNA"/>
</dbReference>
<keyword evidence="10" id="KW-1185">Reference proteome</keyword>
<evidence type="ECO:0000256" key="2">
    <source>
        <dbReference type="ARBA" id="ARBA00022679"/>
    </source>
</evidence>
<keyword evidence="3" id="KW-0547">Nucleotide-binding</keyword>
<evidence type="ECO:0000313" key="10">
    <source>
        <dbReference type="Proteomes" id="UP001153620"/>
    </source>
</evidence>
<dbReference type="SMART" id="SM00219">
    <property type="entry name" value="TyrKc"/>
    <property type="match status" value="1"/>
</dbReference>
<dbReference type="Pfam" id="PF00373">
    <property type="entry name" value="FERM_M"/>
    <property type="match status" value="1"/>
</dbReference>
<dbReference type="SMART" id="SM00295">
    <property type="entry name" value="B41"/>
    <property type="match status" value="1"/>
</dbReference>
<dbReference type="PROSITE" id="PS50011">
    <property type="entry name" value="PROTEIN_KINASE_DOM"/>
    <property type="match status" value="1"/>
</dbReference>
<feature type="domain" description="Protein kinase" evidence="7">
    <location>
        <begin position="500"/>
        <end position="770"/>
    </location>
</feature>
<keyword evidence="4" id="KW-0418">Kinase</keyword>
<dbReference type="InterPro" id="IPR035963">
    <property type="entry name" value="FERM_2"/>
</dbReference>
<evidence type="ECO:0000256" key="4">
    <source>
        <dbReference type="ARBA" id="ARBA00022777"/>
    </source>
</evidence>
<dbReference type="InterPro" id="IPR005189">
    <property type="entry name" value="Focal_adhesion_kin_target_dom"/>
</dbReference>
<dbReference type="SUPFAM" id="SSF50729">
    <property type="entry name" value="PH domain-like"/>
    <property type="match status" value="1"/>
</dbReference>
<dbReference type="SUPFAM" id="SSF47031">
    <property type="entry name" value="Second domain of FERM"/>
    <property type="match status" value="1"/>
</dbReference>
<dbReference type="Gene3D" id="3.30.200.20">
    <property type="entry name" value="Phosphorylase Kinase, domain 1"/>
    <property type="match status" value="1"/>
</dbReference>
<dbReference type="InterPro" id="IPR000299">
    <property type="entry name" value="FERM_domain"/>
</dbReference>
<evidence type="ECO:0000313" key="9">
    <source>
        <dbReference type="EMBL" id="CAH1711273.1"/>
    </source>
</evidence>
<dbReference type="Gene3D" id="1.20.80.10">
    <property type="match status" value="1"/>
</dbReference>
<dbReference type="GO" id="GO:0030182">
    <property type="term" value="P:neuron differentiation"/>
    <property type="evidence" value="ECO:0007669"/>
    <property type="project" value="UniProtKB-ARBA"/>
</dbReference>
<dbReference type="InterPro" id="IPR020635">
    <property type="entry name" value="Tyr_kinase_cat_dom"/>
</dbReference>
<dbReference type="GO" id="GO:0004713">
    <property type="term" value="F:protein tyrosine kinase activity"/>
    <property type="evidence" value="ECO:0007669"/>
    <property type="project" value="InterPro"/>
</dbReference>
<evidence type="ECO:0000256" key="3">
    <source>
        <dbReference type="ARBA" id="ARBA00022741"/>
    </source>
</evidence>
<dbReference type="Gene3D" id="3.10.20.90">
    <property type="entry name" value="Phosphatidylinositol 3-kinase Catalytic Subunit, Chain A, domain 1"/>
    <property type="match status" value="1"/>
</dbReference>
<keyword evidence="5" id="KW-0067">ATP-binding</keyword>
<dbReference type="InterPro" id="IPR000719">
    <property type="entry name" value="Prot_kinase_dom"/>
</dbReference>
<dbReference type="InterPro" id="IPR049385">
    <property type="entry name" value="FAK1-like_FERM_C"/>
</dbReference>
<name>A0A9P0NC56_9DIPT</name>
<dbReference type="Gene3D" id="1.20.120.330">
    <property type="entry name" value="Nucleotidyltransferases domain 2"/>
    <property type="match status" value="1"/>
</dbReference>
<dbReference type="InterPro" id="IPR019749">
    <property type="entry name" value="Band_41_domain"/>
</dbReference>
<dbReference type="PRINTS" id="PR00109">
    <property type="entry name" value="TYRKINASE"/>
</dbReference>
<dbReference type="SUPFAM" id="SSF54236">
    <property type="entry name" value="Ubiquitin-like"/>
    <property type="match status" value="1"/>
</dbReference>
<dbReference type="GO" id="GO:0009887">
    <property type="term" value="P:animal organ morphogenesis"/>
    <property type="evidence" value="ECO:0007669"/>
    <property type="project" value="UniProtKB-ARBA"/>
</dbReference>
<dbReference type="FunFam" id="1.10.510.10:FF:000039">
    <property type="entry name" value="Focal adhesion kinase, isoform D"/>
    <property type="match status" value="1"/>
</dbReference>
<dbReference type="Gene3D" id="1.10.510.10">
    <property type="entry name" value="Transferase(Phosphotransferase) domain 1"/>
    <property type="match status" value="1"/>
</dbReference>
<dbReference type="InterPro" id="IPR029071">
    <property type="entry name" value="Ubiquitin-like_domsf"/>
</dbReference>
<evidence type="ECO:0008006" key="11">
    <source>
        <dbReference type="Google" id="ProtNLM"/>
    </source>
</evidence>
<protein>
    <recommendedName>
        <fullName evidence="11">Focal adhesion kinase</fullName>
    </recommendedName>
</protein>
<organism evidence="9 10">
    <name type="scientific">Chironomus riparius</name>
    <dbReference type="NCBI Taxonomy" id="315576"/>
    <lineage>
        <taxon>Eukaryota</taxon>
        <taxon>Metazoa</taxon>
        <taxon>Ecdysozoa</taxon>
        <taxon>Arthropoda</taxon>
        <taxon>Hexapoda</taxon>
        <taxon>Insecta</taxon>
        <taxon>Pterygota</taxon>
        <taxon>Neoptera</taxon>
        <taxon>Endopterygota</taxon>
        <taxon>Diptera</taxon>
        <taxon>Nematocera</taxon>
        <taxon>Chironomoidea</taxon>
        <taxon>Chironomidae</taxon>
        <taxon>Chironominae</taxon>
        <taxon>Chironomus</taxon>
    </lineage>
</organism>
<dbReference type="SUPFAM" id="SSF56112">
    <property type="entry name" value="Protein kinase-like (PK-like)"/>
    <property type="match status" value="1"/>
</dbReference>
<accession>A0A9P0NC56</accession>
<dbReference type="InterPro" id="IPR008266">
    <property type="entry name" value="Tyr_kinase_AS"/>
</dbReference>
<dbReference type="AlphaFoldDB" id="A0A9P0NC56"/>
<dbReference type="InterPro" id="IPR014352">
    <property type="entry name" value="FERM/acyl-CoA-bd_prot_sf"/>
</dbReference>
<dbReference type="Pfam" id="PF21477">
    <property type="entry name" value="FERM_C_FAK1"/>
    <property type="match status" value="1"/>
</dbReference>
<reference evidence="9" key="2">
    <citation type="submission" date="2022-10" db="EMBL/GenBank/DDBJ databases">
        <authorList>
            <consortium name="ENA_rothamsted_submissions"/>
            <consortium name="culmorum"/>
            <person name="King R."/>
        </authorList>
    </citation>
    <scope>NUCLEOTIDE SEQUENCE</scope>
</reference>
<dbReference type="Pfam" id="PF07714">
    <property type="entry name" value="PK_Tyr_Ser-Thr"/>
    <property type="match status" value="1"/>
</dbReference>
<dbReference type="GO" id="GO:0005925">
    <property type="term" value="C:focal adhesion"/>
    <property type="evidence" value="ECO:0007669"/>
    <property type="project" value="InterPro"/>
</dbReference>
<dbReference type="GO" id="GO:0008284">
    <property type="term" value="P:positive regulation of cell population proliferation"/>
    <property type="evidence" value="ECO:0007669"/>
    <property type="project" value="UniProtKB-ARBA"/>
</dbReference>
<dbReference type="PANTHER" id="PTHR46221">
    <property type="entry name" value="FERM AND PDZ DOMAIN-CONTAINING PROTEIN FAMILY MEMBER"/>
    <property type="match status" value="1"/>
</dbReference>
<feature type="compositionally biased region" description="Polar residues" evidence="6">
    <location>
        <begin position="351"/>
        <end position="361"/>
    </location>
</feature>
<dbReference type="Gene3D" id="2.30.29.30">
    <property type="entry name" value="Pleckstrin-homology domain (PH domain)/Phosphotyrosine-binding domain (PTB)"/>
    <property type="match status" value="1"/>
</dbReference>
<dbReference type="Pfam" id="PF03623">
    <property type="entry name" value="Focal_AT"/>
    <property type="match status" value="1"/>
</dbReference>
<dbReference type="InterPro" id="IPR001245">
    <property type="entry name" value="Ser-Thr/Tyr_kinase_cat_dom"/>
</dbReference>